<keyword evidence="3" id="KW-1185">Reference proteome</keyword>
<gene>
    <name evidence="2" type="ORF">U0035_04535</name>
</gene>
<dbReference type="InterPro" id="IPR002625">
    <property type="entry name" value="Smr_dom"/>
</dbReference>
<dbReference type="InterPro" id="IPR036063">
    <property type="entry name" value="Smr_dom_sf"/>
</dbReference>
<evidence type="ECO:0000313" key="3">
    <source>
        <dbReference type="Proteomes" id="UP001325680"/>
    </source>
</evidence>
<evidence type="ECO:0000259" key="1">
    <source>
        <dbReference type="Pfam" id="PF01713"/>
    </source>
</evidence>
<dbReference type="EMBL" id="CP139960">
    <property type="protein sequence ID" value="WQD39411.1"/>
    <property type="molecule type" value="Genomic_DNA"/>
</dbReference>
<protein>
    <recommendedName>
        <fullName evidence="1">Smr domain-containing protein</fullName>
    </recommendedName>
</protein>
<sequence>MKYQVGDKVLVLHSDEEGEIVEFINKNMAMIEVRGVKFPVHLDQVDFPYYKRFTQQKKGNPQPAPKKYVDDIRKEKPEKEERIENGVWLNFLPVMDTDEFGDEYVEKLKVYLVNNSKAVYKFDYKLTFFGEADFELKNSIQPFENFYIHDVDFSDMSDSPAFEFDFSLPVAEKGKADHFESVIKLKPKQLFNRIEELKKKNEASFSYQVLNRYPDKAPEEIKLPLDKLASKGFKIYSAKEARKHLEPARSVVDLHIEKLADNHERMNNFEMLTLQLKTFEKFYDLAVAHMQPTLVVIHGVGTGRLRDEIHDALRLKKEVSYFVNQYDSRYGYGATEIFFKY</sequence>
<evidence type="ECO:0000313" key="2">
    <source>
        <dbReference type="EMBL" id="WQD39411.1"/>
    </source>
</evidence>
<dbReference type="Proteomes" id="UP001325680">
    <property type="component" value="Chromosome"/>
</dbReference>
<organism evidence="2 3">
    <name type="scientific">Niabella yanshanensis</name>
    <dbReference type="NCBI Taxonomy" id="577386"/>
    <lineage>
        <taxon>Bacteria</taxon>
        <taxon>Pseudomonadati</taxon>
        <taxon>Bacteroidota</taxon>
        <taxon>Chitinophagia</taxon>
        <taxon>Chitinophagales</taxon>
        <taxon>Chitinophagaceae</taxon>
        <taxon>Niabella</taxon>
    </lineage>
</organism>
<dbReference type="RefSeq" id="WP_114788859.1">
    <property type="nucleotide sequence ID" value="NZ_CP139960.1"/>
</dbReference>
<dbReference type="Gene3D" id="3.30.1370.110">
    <property type="match status" value="1"/>
</dbReference>
<reference evidence="2 3" key="1">
    <citation type="submission" date="2023-12" db="EMBL/GenBank/DDBJ databases">
        <title>Genome sequencing and assembly of bacterial species from a model synthetic community.</title>
        <authorList>
            <person name="Hogle S.L."/>
        </authorList>
    </citation>
    <scope>NUCLEOTIDE SEQUENCE [LARGE SCALE GENOMIC DNA]</scope>
    <source>
        <strain evidence="2 3">HAMBI_3031</strain>
    </source>
</reference>
<accession>A0ABZ0W884</accession>
<feature type="domain" description="Smr" evidence="1">
    <location>
        <begin position="278"/>
        <end position="340"/>
    </location>
</feature>
<proteinExistence type="predicted"/>
<name>A0ABZ0W884_9BACT</name>
<dbReference type="Pfam" id="PF01713">
    <property type="entry name" value="Smr"/>
    <property type="match status" value="1"/>
</dbReference>